<organism evidence="1 2">
    <name type="scientific">Mycena rosella</name>
    <name type="common">Pink bonnet</name>
    <name type="synonym">Agaricus rosellus</name>
    <dbReference type="NCBI Taxonomy" id="1033263"/>
    <lineage>
        <taxon>Eukaryota</taxon>
        <taxon>Fungi</taxon>
        <taxon>Dikarya</taxon>
        <taxon>Basidiomycota</taxon>
        <taxon>Agaricomycotina</taxon>
        <taxon>Agaricomycetes</taxon>
        <taxon>Agaricomycetidae</taxon>
        <taxon>Agaricales</taxon>
        <taxon>Marasmiineae</taxon>
        <taxon>Mycenaceae</taxon>
        <taxon>Mycena</taxon>
    </lineage>
</organism>
<accession>A0AAD7DRJ5</accession>
<dbReference type="Proteomes" id="UP001221757">
    <property type="component" value="Unassembled WGS sequence"/>
</dbReference>
<evidence type="ECO:0000313" key="2">
    <source>
        <dbReference type="Proteomes" id="UP001221757"/>
    </source>
</evidence>
<reference evidence="1" key="1">
    <citation type="submission" date="2023-03" db="EMBL/GenBank/DDBJ databases">
        <title>Massive genome expansion in bonnet fungi (Mycena s.s.) driven by repeated elements and novel gene families across ecological guilds.</title>
        <authorList>
            <consortium name="Lawrence Berkeley National Laboratory"/>
            <person name="Harder C.B."/>
            <person name="Miyauchi S."/>
            <person name="Viragh M."/>
            <person name="Kuo A."/>
            <person name="Thoen E."/>
            <person name="Andreopoulos B."/>
            <person name="Lu D."/>
            <person name="Skrede I."/>
            <person name="Drula E."/>
            <person name="Henrissat B."/>
            <person name="Morin E."/>
            <person name="Kohler A."/>
            <person name="Barry K."/>
            <person name="LaButti K."/>
            <person name="Morin E."/>
            <person name="Salamov A."/>
            <person name="Lipzen A."/>
            <person name="Mereny Z."/>
            <person name="Hegedus B."/>
            <person name="Baldrian P."/>
            <person name="Stursova M."/>
            <person name="Weitz H."/>
            <person name="Taylor A."/>
            <person name="Grigoriev I.V."/>
            <person name="Nagy L.G."/>
            <person name="Martin F."/>
            <person name="Kauserud H."/>
        </authorList>
    </citation>
    <scope>NUCLEOTIDE SEQUENCE</scope>
    <source>
        <strain evidence="1">CBHHK067</strain>
    </source>
</reference>
<keyword evidence="2" id="KW-1185">Reference proteome</keyword>
<proteinExistence type="predicted"/>
<evidence type="ECO:0000313" key="1">
    <source>
        <dbReference type="EMBL" id="KAJ7698088.1"/>
    </source>
</evidence>
<name>A0AAD7DRJ5_MYCRO</name>
<dbReference type="AlphaFoldDB" id="A0AAD7DRJ5"/>
<dbReference type="EMBL" id="JARKIE010000027">
    <property type="protein sequence ID" value="KAJ7698088.1"/>
    <property type="molecule type" value="Genomic_DNA"/>
</dbReference>
<sequence>MQNQSLRGHSSFLVLRQHRGQDPYCMRPHEMWAGNSADSVPPGARADSRGRWVKIEQAHARAVRILEDRRTSLVIAHADNCIPAQCRPLNDSLHVSFVSLKEYKTQAYARAVVTSLRSPPPAPLSLALQSLLNTNSAVPPPIGPQKVDMQYPPAARAPTTLPDQVLHPRFLCS</sequence>
<protein>
    <submittedName>
        <fullName evidence="1">Uncharacterized protein</fullName>
    </submittedName>
</protein>
<comment type="caution">
    <text evidence="1">The sequence shown here is derived from an EMBL/GenBank/DDBJ whole genome shotgun (WGS) entry which is preliminary data.</text>
</comment>
<gene>
    <name evidence="1" type="ORF">B0H17DRAFT_1130015</name>
</gene>